<sequence length="253" mass="27510">MPKIEVAEQPGVGLDGKPRPTEDRVALLDNAVLVLDGATSPDPTRALGGWYAGQLAERLADALRASPDGDLADLLGGAISAVVREHGLRPRDSPSSTVAMLRWTEDRIDGLVLADSPIVAFGHSGYEVLADGRLASLRRQRKLINEKDVYARRNTEGGFWVAEADPGAARHAMRRSWPAGTLESVFLATDGVSDGVDDYRIFDWPGALEIARTRGVFAVLEAVRAAENADPHGERWPRSKRHDDQALVMVDFR</sequence>
<reference evidence="4" key="1">
    <citation type="journal article" date="2019" name="Int. J. Syst. Evol. Microbiol.">
        <title>The Global Catalogue of Microorganisms (GCM) 10K type strain sequencing project: providing services to taxonomists for standard genome sequencing and annotation.</title>
        <authorList>
            <consortium name="The Broad Institute Genomics Platform"/>
            <consortium name="The Broad Institute Genome Sequencing Center for Infectious Disease"/>
            <person name="Wu L."/>
            <person name="Ma J."/>
        </authorList>
    </citation>
    <scope>NUCLEOTIDE SEQUENCE [LARGE SCALE GENOMIC DNA]</scope>
    <source>
        <strain evidence="4">CGMCC 4.7645</strain>
    </source>
</reference>
<dbReference type="InterPro" id="IPR036457">
    <property type="entry name" value="PPM-type-like_dom_sf"/>
</dbReference>
<dbReference type="Gene3D" id="3.60.40.10">
    <property type="entry name" value="PPM-type phosphatase domain"/>
    <property type="match status" value="1"/>
</dbReference>
<dbReference type="InterPro" id="IPR001932">
    <property type="entry name" value="PPM-type_phosphatase-like_dom"/>
</dbReference>
<dbReference type="RefSeq" id="WP_378266299.1">
    <property type="nucleotide sequence ID" value="NZ_JBHUKR010000007.1"/>
</dbReference>
<dbReference type="SUPFAM" id="SSF81606">
    <property type="entry name" value="PP2C-like"/>
    <property type="match status" value="1"/>
</dbReference>
<dbReference type="Proteomes" id="UP001597417">
    <property type="component" value="Unassembled WGS sequence"/>
</dbReference>
<evidence type="ECO:0000313" key="3">
    <source>
        <dbReference type="EMBL" id="MFD2418358.1"/>
    </source>
</evidence>
<feature type="domain" description="PPM-type phosphatase" evidence="2">
    <location>
        <begin position="31"/>
        <end position="202"/>
    </location>
</feature>
<comment type="caution">
    <text evidence="3">The sequence shown here is derived from an EMBL/GenBank/DDBJ whole genome shotgun (WGS) entry which is preliminary data.</text>
</comment>
<evidence type="ECO:0000259" key="2">
    <source>
        <dbReference type="Pfam" id="PF13672"/>
    </source>
</evidence>
<evidence type="ECO:0000256" key="1">
    <source>
        <dbReference type="SAM" id="MobiDB-lite"/>
    </source>
</evidence>
<organism evidence="3 4">
    <name type="scientific">Amycolatopsis pigmentata</name>
    <dbReference type="NCBI Taxonomy" id="450801"/>
    <lineage>
        <taxon>Bacteria</taxon>
        <taxon>Bacillati</taxon>
        <taxon>Actinomycetota</taxon>
        <taxon>Actinomycetes</taxon>
        <taxon>Pseudonocardiales</taxon>
        <taxon>Pseudonocardiaceae</taxon>
        <taxon>Amycolatopsis</taxon>
    </lineage>
</organism>
<dbReference type="Pfam" id="PF13672">
    <property type="entry name" value="PP2C_2"/>
    <property type="match status" value="1"/>
</dbReference>
<proteinExistence type="predicted"/>
<keyword evidence="4" id="KW-1185">Reference proteome</keyword>
<dbReference type="EMBL" id="JBHUKR010000007">
    <property type="protein sequence ID" value="MFD2418358.1"/>
    <property type="molecule type" value="Genomic_DNA"/>
</dbReference>
<evidence type="ECO:0000313" key="4">
    <source>
        <dbReference type="Proteomes" id="UP001597417"/>
    </source>
</evidence>
<protein>
    <submittedName>
        <fullName evidence="3">Protein phosphatase 2C domain-containing protein</fullName>
    </submittedName>
</protein>
<gene>
    <name evidence="3" type="ORF">ACFSXZ_18710</name>
</gene>
<accession>A0ABW5FTJ2</accession>
<name>A0ABW5FTJ2_9PSEU</name>
<feature type="region of interest" description="Disordered" evidence="1">
    <location>
        <begin position="1"/>
        <end position="21"/>
    </location>
</feature>